<name>G2Q648_THET4</name>
<dbReference type="GeneID" id="11508574"/>
<dbReference type="VEuPathDB" id="FungiDB:MYCTH_2299469"/>
<dbReference type="AlphaFoldDB" id="G2Q648"/>
<keyword evidence="2" id="KW-1185">Reference proteome</keyword>
<dbReference type="KEGG" id="mtm:MYCTH_2299469"/>
<protein>
    <submittedName>
        <fullName evidence="1">Uncharacterized protein</fullName>
    </submittedName>
</protein>
<gene>
    <name evidence="1" type="ORF">MYCTH_2299469</name>
</gene>
<organism evidence="1 2">
    <name type="scientific">Thermothelomyces thermophilus (strain ATCC 42464 / BCRC 31852 / DSM 1799)</name>
    <name type="common">Sporotrichum thermophile</name>
    <dbReference type="NCBI Taxonomy" id="573729"/>
    <lineage>
        <taxon>Eukaryota</taxon>
        <taxon>Fungi</taxon>
        <taxon>Dikarya</taxon>
        <taxon>Ascomycota</taxon>
        <taxon>Pezizomycotina</taxon>
        <taxon>Sordariomycetes</taxon>
        <taxon>Sordariomycetidae</taxon>
        <taxon>Sordariales</taxon>
        <taxon>Chaetomiaceae</taxon>
        <taxon>Thermothelomyces</taxon>
    </lineage>
</organism>
<proteinExistence type="predicted"/>
<dbReference type="InParanoid" id="G2Q648"/>
<dbReference type="RefSeq" id="XP_003660772.1">
    <property type="nucleotide sequence ID" value="XM_003660724.1"/>
</dbReference>
<dbReference type="HOGENOM" id="CLU_1462302_0_0_1"/>
<dbReference type="Proteomes" id="UP000007322">
    <property type="component" value="Chromosome 1"/>
</dbReference>
<evidence type="ECO:0000313" key="2">
    <source>
        <dbReference type="Proteomes" id="UP000007322"/>
    </source>
</evidence>
<accession>G2Q648</accession>
<evidence type="ECO:0000313" key="1">
    <source>
        <dbReference type="EMBL" id="AEO55527.1"/>
    </source>
</evidence>
<reference evidence="1 2" key="1">
    <citation type="journal article" date="2011" name="Nat. Biotechnol.">
        <title>Comparative genomic analysis of the thermophilic biomass-degrading fungi Myceliophthora thermophila and Thielavia terrestris.</title>
        <authorList>
            <person name="Berka R.M."/>
            <person name="Grigoriev I.V."/>
            <person name="Otillar R."/>
            <person name="Salamov A."/>
            <person name="Grimwood J."/>
            <person name="Reid I."/>
            <person name="Ishmael N."/>
            <person name="John T."/>
            <person name="Darmond C."/>
            <person name="Moisan M.-C."/>
            <person name="Henrissat B."/>
            <person name="Coutinho P.M."/>
            <person name="Lombard V."/>
            <person name="Natvig D.O."/>
            <person name="Lindquist E."/>
            <person name="Schmutz J."/>
            <person name="Lucas S."/>
            <person name="Harris P."/>
            <person name="Powlowski J."/>
            <person name="Bellemare A."/>
            <person name="Taylor D."/>
            <person name="Butler G."/>
            <person name="de Vries R.P."/>
            <person name="Allijn I.E."/>
            <person name="van den Brink J."/>
            <person name="Ushinsky S."/>
            <person name="Storms R."/>
            <person name="Powell A.J."/>
            <person name="Paulsen I.T."/>
            <person name="Elbourne L.D.H."/>
            <person name="Baker S.E."/>
            <person name="Magnuson J."/>
            <person name="LaBoissiere S."/>
            <person name="Clutterbuck A.J."/>
            <person name="Martinez D."/>
            <person name="Wogulis M."/>
            <person name="de Leon A.L."/>
            <person name="Rey M.W."/>
            <person name="Tsang A."/>
        </authorList>
    </citation>
    <scope>NUCLEOTIDE SEQUENCE [LARGE SCALE GENOMIC DNA]</scope>
    <source>
        <strain evidence="2">ATCC 42464 / BCRC 31852 / DSM 1799</strain>
    </source>
</reference>
<sequence length="185" mass="19992">MNSCGLMAVQHFVSTLSGLRLCPHQRGTGTLNAAQAADKAIRSSLPLRCSEHPAAAGLPVSWPMHANIHLVGGCSDLQKQTTQEKRLNHLSDPRCGTQSMPSPDKLGGKLALKQQNTGDDRFGLRALVVYEVRIERLTGRSGDLLLFTPRKSGSFRVKRSKVWGTKQHHTGVRISGVLLGVPSAP</sequence>
<dbReference type="EMBL" id="CP003002">
    <property type="protein sequence ID" value="AEO55527.1"/>
    <property type="molecule type" value="Genomic_DNA"/>
</dbReference>